<feature type="binding site" evidence="6">
    <location>
        <position position="48"/>
    </location>
    <ligand>
        <name>ATP</name>
        <dbReference type="ChEBI" id="CHEBI:30616"/>
    </ligand>
</feature>
<keyword evidence="8" id="KW-1133">Transmembrane helix</keyword>
<name>A0A813RPX3_ADIRI</name>
<feature type="compositionally biased region" description="Polar residues" evidence="7">
    <location>
        <begin position="292"/>
        <end position="304"/>
    </location>
</feature>
<dbReference type="CDD" id="cd13999">
    <property type="entry name" value="STKc_MAP3K-like"/>
    <property type="match status" value="1"/>
</dbReference>
<feature type="transmembrane region" description="Helical" evidence="8">
    <location>
        <begin position="78"/>
        <end position="101"/>
    </location>
</feature>
<keyword evidence="11" id="KW-1185">Reference proteome</keyword>
<dbReference type="PROSITE" id="PS50011">
    <property type="entry name" value="PROTEIN_KINASE_DOM"/>
    <property type="match status" value="1"/>
</dbReference>
<keyword evidence="1" id="KW-0723">Serine/threonine-protein kinase</keyword>
<evidence type="ECO:0000256" key="8">
    <source>
        <dbReference type="SAM" id="Phobius"/>
    </source>
</evidence>
<dbReference type="SUPFAM" id="SSF56112">
    <property type="entry name" value="Protein kinase-like (PK-like)"/>
    <property type="match status" value="1"/>
</dbReference>
<keyword evidence="5 6" id="KW-0067">ATP-binding</keyword>
<dbReference type="InterPro" id="IPR011009">
    <property type="entry name" value="Kinase-like_dom_sf"/>
</dbReference>
<dbReference type="Gene3D" id="1.10.510.10">
    <property type="entry name" value="Transferase(Phosphotransferase) domain 1"/>
    <property type="match status" value="1"/>
</dbReference>
<proteinExistence type="predicted"/>
<accession>A0A813RPX3</accession>
<sequence length="607" mass="68222">MAEGRRDDSFLKISSSDLKFERILGSGGFGDVYSGRWISRCEKVAIKKLRIDASYITLNERNVFFEEMTMMHRIRFPYVLNVFGVCLDPGCLAIVVEYMSLGSLYDVIRNNDLTWPDRWSIASQMTKGVNYLHQFSPNPIIHRDIKSFNFLMASGVNESNHRFHVKVGDFGLSRFRPTSDLQLTADGQLGTLLWKAPELFRDHSSHTMISDVYSLGVCFWELVSGRLPYEELTLERFFLEVVLMGKTLEIPSNVPDHFATLITSATKFTPDERPTCLELLKYIENDLRRQGLSDSSTSESQSRVSKPLGLPTGATTSSDRRTTKSTLSPTKTYSNRKLENTIKHTETFSAIKLEDQAFTNDDMVIIGTALTKNQACQDLALRNSDITAIGVTFLSLGLATNRTLTSLDLSENPLESVGVSNLARTLHFNSTLTTLRLNSTNMRDDGLKELSNMFLINRTLEFLTICDNHLTYVGVRVLCDALENNTSLRRIDMSKNKVDDEGAASIGRLLRRNSTLSRISMDETEIGDDGLRSISHALEKNNTLRQISLANNLITDGSIQMIIVIIETNRSLRSLELQSNKLSSKGKSKIRKTAAQSRCDVVLSERE</sequence>
<evidence type="ECO:0000259" key="9">
    <source>
        <dbReference type="PROSITE" id="PS50011"/>
    </source>
</evidence>
<dbReference type="Pfam" id="PF07714">
    <property type="entry name" value="PK_Tyr_Ser-Thr"/>
    <property type="match status" value="1"/>
</dbReference>
<dbReference type="InterPro" id="IPR051681">
    <property type="entry name" value="Ser/Thr_Kinases-Pseudokinases"/>
</dbReference>
<organism evidence="10 11">
    <name type="scientific">Adineta ricciae</name>
    <name type="common">Rotifer</name>
    <dbReference type="NCBI Taxonomy" id="249248"/>
    <lineage>
        <taxon>Eukaryota</taxon>
        <taxon>Metazoa</taxon>
        <taxon>Spiralia</taxon>
        <taxon>Gnathifera</taxon>
        <taxon>Rotifera</taxon>
        <taxon>Eurotatoria</taxon>
        <taxon>Bdelloidea</taxon>
        <taxon>Adinetida</taxon>
        <taxon>Adinetidae</taxon>
        <taxon>Adineta</taxon>
    </lineage>
</organism>
<keyword evidence="2" id="KW-0433">Leucine-rich repeat</keyword>
<evidence type="ECO:0000256" key="7">
    <source>
        <dbReference type="SAM" id="MobiDB-lite"/>
    </source>
</evidence>
<dbReference type="InterPro" id="IPR032675">
    <property type="entry name" value="LRR_dom_sf"/>
</dbReference>
<dbReference type="GO" id="GO:0004674">
    <property type="term" value="F:protein serine/threonine kinase activity"/>
    <property type="evidence" value="ECO:0007669"/>
    <property type="project" value="UniProtKB-KW"/>
</dbReference>
<dbReference type="PANTHER" id="PTHR44329">
    <property type="entry name" value="SERINE/THREONINE-PROTEIN KINASE TNNI3K-RELATED"/>
    <property type="match status" value="1"/>
</dbReference>
<keyword evidence="1" id="KW-0808">Transferase</keyword>
<reference evidence="10" key="1">
    <citation type="submission" date="2021-02" db="EMBL/GenBank/DDBJ databases">
        <authorList>
            <person name="Nowell W R."/>
        </authorList>
    </citation>
    <scope>NUCLEOTIDE SEQUENCE</scope>
</reference>
<dbReference type="Pfam" id="PF13516">
    <property type="entry name" value="LRR_6"/>
    <property type="match status" value="4"/>
</dbReference>
<evidence type="ECO:0000256" key="1">
    <source>
        <dbReference type="ARBA" id="ARBA00022527"/>
    </source>
</evidence>
<evidence type="ECO:0000313" key="11">
    <source>
        <dbReference type="Proteomes" id="UP000663828"/>
    </source>
</evidence>
<keyword evidence="4 6" id="KW-0547">Nucleotide-binding</keyword>
<dbReference type="PROSITE" id="PS00107">
    <property type="entry name" value="PROTEIN_KINASE_ATP"/>
    <property type="match status" value="1"/>
</dbReference>
<evidence type="ECO:0000256" key="2">
    <source>
        <dbReference type="ARBA" id="ARBA00022614"/>
    </source>
</evidence>
<dbReference type="InterPro" id="IPR001245">
    <property type="entry name" value="Ser-Thr/Tyr_kinase_cat_dom"/>
</dbReference>
<evidence type="ECO:0000256" key="4">
    <source>
        <dbReference type="ARBA" id="ARBA00022741"/>
    </source>
</evidence>
<dbReference type="InterPro" id="IPR001611">
    <property type="entry name" value="Leu-rich_rpt"/>
</dbReference>
<dbReference type="Gene3D" id="3.80.10.10">
    <property type="entry name" value="Ribonuclease Inhibitor"/>
    <property type="match status" value="3"/>
</dbReference>
<dbReference type="InterPro" id="IPR000719">
    <property type="entry name" value="Prot_kinase_dom"/>
</dbReference>
<dbReference type="PROSITE" id="PS00108">
    <property type="entry name" value="PROTEIN_KINASE_ST"/>
    <property type="match status" value="1"/>
</dbReference>
<dbReference type="Proteomes" id="UP000663828">
    <property type="component" value="Unassembled WGS sequence"/>
</dbReference>
<dbReference type="SUPFAM" id="SSF52047">
    <property type="entry name" value="RNI-like"/>
    <property type="match status" value="1"/>
</dbReference>
<keyword evidence="8" id="KW-0472">Membrane</keyword>
<dbReference type="InterPro" id="IPR017441">
    <property type="entry name" value="Protein_kinase_ATP_BS"/>
</dbReference>
<feature type="domain" description="Protein kinase" evidence="9">
    <location>
        <begin position="18"/>
        <end position="287"/>
    </location>
</feature>
<comment type="caution">
    <text evidence="10">The sequence shown here is derived from an EMBL/GenBank/DDBJ whole genome shotgun (WGS) entry which is preliminary data.</text>
</comment>
<feature type="region of interest" description="Disordered" evidence="7">
    <location>
        <begin position="291"/>
        <end position="336"/>
    </location>
</feature>
<evidence type="ECO:0000256" key="5">
    <source>
        <dbReference type="ARBA" id="ARBA00022840"/>
    </source>
</evidence>
<dbReference type="EMBL" id="CAJNOR010000078">
    <property type="protein sequence ID" value="CAF0787508.1"/>
    <property type="molecule type" value="Genomic_DNA"/>
</dbReference>
<keyword evidence="3" id="KW-0677">Repeat</keyword>
<protein>
    <recommendedName>
        <fullName evidence="9">Protein kinase domain-containing protein</fullName>
    </recommendedName>
</protein>
<dbReference type="GO" id="GO:0005524">
    <property type="term" value="F:ATP binding"/>
    <property type="evidence" value="ECO:0007669"/>
    <property type="project" value="UniProtKB-UniRule"/>
</dbReference>
<dbReference type="PANTHER" id="PTHR44329:SF298">
    <property type="entry name" value="MIXED LINEAGE KINASE DOMAIN-LIKE PROTEIN"/>
    <property type="match status" value="1"/>
</dbReference>
<dbReference type="InterPro" id="IPR008271">
    <property type="entry name" value="Ser/Thr_kinase_AS"/>
</dbReference>
<dbReference type="AlphaFoldDB" id="A0A813RPX3"/>
<gene>
    <name evidence="10" type="ORF">XAT740_LOCUS2309</name>
</gene>
<dbReference type="SMART" id="SM00220">
    <property type="entry name" value="S_TKc"/>
    <property type="match status" value="1"/>
</dbReference>
<evidence type="ECO:0000256" key="3">
    <source>
        <dbReference type="ARBA" id="ARBA00022737"/>
    </source>
</evidence>
<keyword evidence="8" id="KW-0812">Transmembrane</keyword>
<evidence type="ECO:0000256" key="6">
    <source>
        <dbReference type="PROSITE-ProRule" id="PRU10141"/>
    </source>
</evidence>
<evidence type="ECO:0000313" key="10">
    <source>
        <dbReference type="EMBL" id="CAF0787508.1"/>
    </source>
</evidence>
<dbReference type="SMART" id="SM00368">
    <property type="entry name" value="LRR_RI"/>
    <property type="match status" value="7"/>
</dbReference>
<keyword evidence="1" id="KW-0418">Kinase</keyword>